<protein>
    <recommendedName>
        <fullName evidence="3">Carboxypeptidase-like regulatory domain-containing protein</fullName>
    </recommendedName>
</protein>
<keyword evidence="2" id="KW-1185">Reference proteome</keyword>
<dbReference type="KEGG" id="taj:C1A40_11905"/>
<dbReference type="Pfam" id="PF13715">
    <property type="entry name" value="CarbopepD_reg_2"/>
    <property type="match status" value="1"/>
</dbReference>
<evidence type="ECO:0000313" key="2">
    <source>
        <dbReference type="Proteomes" id="UP000236592"/>
    </source>
</evidence>
<dbReference type="Proteomes" id="UP000236592">
    <property type="component" value="Chromosome"/>
</dbReference>
<gene>
    <name evidence="1" type="ORF">C1A40_11905</name>
</gene>
<name>A0A2I7SJP3_9FLAO</name>
<dbReference type="SUPFAM" id="SSF49464">
    <property type="entry name" value="Carboxypeptidase regulatory domain-like"/>
    <property type="match status" value="1"/>
</dbReference>
<evidence type="ECO:0000313" key="1">
    <source>
        <dbReference type="EMBL" id="AUS06111.1"/>
    </source>
</evidence>
<dbReference type="EMBL" id="CP025938">
    <property type="protein sequence ID" value="AUS06111.1"/>
    <property type="molecule type" value="Genomic_DNA"/>
</dbReference>
<evidence type="ECO:0008006" key="3">
    <source>
        <dbReference type="Google" id="ProtNLM"/>
    </source>
</evidence>
<sequence length="252" mass="28888">MYKKLNYFLFFILIILQLKLSAQETKDINGLVFSKDSVSVENIHIFNSSLNKGTITNKKGEFRIMTRINDTLVISSIGIKKKQVVILESHHNKKNKLSIEVHIQITDLDEIILSSHGLSGNLNQDIENLKKPLSISPSDVGLPYQNFERLTYNERQLQLARGFGLVSLMNTISGRTKMLKSHVDLDNRIKSVNTARKMFNDDFIISLGIPTDKVNEFWYYCESDSNIEQIINEDNFENILIFLSKKVKSFLG</sequence>
<reference evidence="2" key="1">
    <citation type="submission" date="2018-01" db="EMBL/GenBank/DDBJ databases">
        <title>Complete genome of Tamlana sp. UJ94.</title>
        <authorList>
            <person name="Jung J."/>
            <person name="Chung D."/>
            <person name="Bae S.S."/>
            <person name="Baek K."/>
        </authorList>
    </citation>
    <scope>NUCLEOTIDE SEQUENCE [LARGE SCALE GENOMIC DNA]</scope>
    <source>
        <strain evidence="2">UJ94</strain>
    </source>
</reference>
<dbReference type="InterPro" id="IPR008969">
    <property type="entry name" value="CarboxyPept-like_regulatory"/>
</dbReference>
<dbReference type="RefSeq" id="WP_102996085.1">
    <property type="nucleotide sequence ID" value="NZ_CP025938.1"/>
</dbReference>
<organism evidence="1 2">
    <name type="scientific">Pseudotamlana carrageenivorans</name>
    <dbReference type="NCBI Taxonomy" id="2069432"/>
    <lineage>
        <taxon>Bacteria</taxon>
        <taxon>Pseudomonadati</taxon>
        <taxon>Bacteroidota</taxon>
        <taxon>Flavobacteriia</taxon>
        <taxon>Flavobacteriales</taxon>
        <taxon>Flavobacteriaceae</taxon>
        <taxon>Pseudotamlana</taxon>
    </lineage>
</organism>
<accession>A0A2I7SJP3</accession>
<dbReference type="AlphaFoldDB" id="A0A2I7SJP3"/>
<dbReference type="OrthoDB" id="1427655at2"/>
<proteinExistence type="predicted"/>